<dbReference type="Gene3D" id="3.10.50.40">
    <property type="match status" value="1"/>
</dbReference>
<dbReference type="PANTHER" id="PTHR47245">
    <property type="entry name" value="PEPTIDYLPROLYL ISOMERASE"/>
    <property type="match status" value="1"/>
</dbReference>
<dbReference type="InterPro" id="IPR027304">
    <property type="entry name" value="Trigger_fact/SurA_dom_sf"/>
</dbReference>
<protein>
    <recommendedName>
        <fullName evidence="3">peptidylprolyl isomerase</fullName>
        <ecNumber evidence="3">5.2.1.8</ecNumber>
    </recommendedName>
</protein>
<gene>
    <name evidence="10" type="ORF">MB824_02345</name>
</gene>
<dbReference type="Pfam" id="PF13623">
    <property type="entry name" value="SurA_N_2"/>
    <property type="match status" value="1"/>
</dbReference>
<feature type="chain" id="PRO_5045915663" description="peptidylprolyl isomerase" evidence="8">
    <location>
        <begin position="22"/>
        <end position="291"/>
    </location>
</feature>
<dbReference type="EMBL" id="JAKOOW010000007">
    <property type="protein sequence ID" value="MCG6503338.1"/>
    <property type="molecule type" value="Genomic_DNA"/>
</dbReference>
<keyword evidence="5 7" id="KW-0697">Rotamase</keyword>
<evidence type="ECO:0000256" key="1">
    <source>
        <dbReference type="ARBA" id="ARBA00000971"/>
    </source>
</evidence>
<feature type="domain" description="PpiC" evidence="9">
    <location>
        <begin position="154"/>
        <end position="249"/>
    </location>
</feature>
<dbReference type="PROSITE" id="PS50198">
    <property type="entry name" value="PPIC_PPIASE_2"/>
    <property type="match status" value="1"/>
</dbReference>
<evidence type="ECO:0000256" key="4">
    <source>
        <dbReference type="ARBA" id="ARBA00022729"/>
    </source>
</evidence>
<proteinExistence type="inferred from homology"/>
<keyword evidence="4 8" id="KW-0732">Signal</keyword>
<dbReference type="RefSeq" id="WP_238745621.1">
    <property type="nucleotide sequence ID" value="NZ_JAKOOW010000007.1"/>
</dbReference>
<evidence type="ECO:0000259" key="9">
    <source>
        <dbReference type="PROSITE" id="PS50198"/>
    </source>
</evidence>
<dbReference type="GO" id="GO:0016853">
    <property type="term" value="F:isomerase activity"/>
    <property type="evidence" value="ECO:0007669"/>
    <property type="project" value="UniProtKB-KW"/>
</dbReference>
<evidence type="ECO:0000256" key="6">
    <source>
        <dbReference type="ARBA" id="ARBA00023235"/>
    </source>
</evidence>
<comment type="catalytic activity">
    <reaction evidence="1">
        <text>[protein]-peptidylproline (omega=180) = [protein]-peptidylproline (omega=0)</text>
        <dbReference type="Rhea" id="RHEA:16237"/>
        <dbReference type="Rhea" id="RHEA-COMP:10747"/>
        <dbReference type="Rhea" id="RHEA-COMP:10748"/>
        <dbReference type="ChEBI" id="CHEBI:83833"/>
        <dbReference type="ChEBI" id="CHEBI:83834"/>
        <dbReference type="EC" id="5.2.1.8"/>
    </reaction>
</comment>
<organism evidence="10 11">
    <name type="scientific">Kingella pumchi</name>
    <dbReference type="NCBI Taxonomy" id="2779506"/>
    <lineage>
        <taxon>Bacteria</taxon>
        <taxon>Pseudomonadati</taxon>
        <taxon>Pseudomonadota</taxon>
        <taxon>Betaproteobacteria</taxon>
        <taxon>Neisseriales</taxon>
        <taxon>Neisseriaceae</taxon>
        <taxon>Kingella</taxon>
    </lineage>
</organism>
<dbReference type="SUPFAM" id="SSF54534">
    <property type="entry name" value="FKBP-like"/>
    <property type="match status" value="1"/>
</dbReference>
<reference evidence="10 11" key="1">
    <citation type="submission" date="2022-02" db="EMBL/GenBank/DDBJ databases">
        <title>Genome sequence data of Kingella unionensis sp. nov. strain CICC 24913 (CCUG 75125).</title>
        <authorList>
            <person name="Xiao M."/>
        </authorList>
    </citation>
    <scope>NUCLEOTIDE SEQUENCE [LARGE SCALE GENOMIC DNA]</scope>
    <source>
        <strain evidence="10 11">CICC 24913</strain>
    </source>
</reference>
<dbReference type="Gene3D" id="1.10.8.1040">
    <property type="match status" value="1"/>
</dbReference>
<name>A0ABS9NKM2_9NEIS</name>
<evidence type="ECO:0000313" key="11">
    <source>
        <dbReference type="Proteomes" id="UP001298424"/>
    </source>
</evidence>
<dbReference type="SUPFAM" id="SSF109998">
    <property type="entry name" value="Triger factor/SurA peptide-binding domain-like"/>
    <property type="match status" value="1"/>
</dbReference>
<dbReference type="Proteomes" id="UP001298424">
    <property type="component" value="Unassembled WGS sequence"/>
</dbReference>
<dbReference type="InterPro" id="IPR000297">
    <property type="entry name" value="PPIase_PpiC"/>
</dbReference>
<dbReference type="InterPro" id="IPR050245">
    <property type="entry name" value="PrsA_foldase"/>
</dbReference>
<keyword evidence="11" id="KW-1185">Reference proteome</keyword>
<sequence length="291" mass="31765">MKTTRIAAALSLLAVSGSLLAQTIVTVNGSKIDSSDLERQVQTIVAESQGQVQDSPQLRQSILNDMVVETVIVQEARRLKIDKSKEVQTAEAEALKEAKKQGADKKAGFKQQWADYQSRIIALVYMNDLAKKQQVSEADIKKRYDEVNARYKGGSEVQIGLIVTEKAEQAQAAIKELAAKKSFTDVAKKYSVDPNAQTTGGLSNGYIPLLDLQNNSPEIYQAVSGLSKGGYSKTPISGDKINVVVYLHDKRPVTIPAFAEQKDNIGKILLNERIDSHIDGLLKKATIVPAK</sequence>
<keyword evidence="6 7" id="KW-0413">Isomerase</keyword>
<evidence type="ECO:0000256" key="8">
    <source>
        <dbReference type="SAM" id="SignalP"/>
    </source>
</evidence>
<dbReference type="Pfam" id="PF13145">
    <property type="entry name" value="Rotamase_2"/>
    <property type="match status" value="1"/>
</dbReference>
<dbReference type="PANTHER" id="PTHR47245:SF1">
    <property type="entry name" value="FOLDASE PROTEIN PRSA"/>
    <property type="match status" value="1"/>
</dbReference>
<evidence type="ECO:0000313" key="10">
    <source>
        <dbReference type="EMBL" id="MCG6503338.1"/>
    </source>
</evidence>
<evidence type="ECO:0000256" key="7">
    <source>
        <dbReference type="PROSITE-ProRule" id="PRU00278"/>
    </source>
</evidence>
<comment type="similarity">
    <text evidence="2">Belongs to the PpiC/parvulin rotamase family.</text>
</comment>
<feature type="signal peptide" evidence="8">
    <location>
        <begin position="1"/>
        <end position="21"/>
    </location>
</feature>
<evidence type="ECO:0000256" key="5">
    <source>
        <dbReference type="ARBA" id="ARBA00023110"/>
    </source>
</evidence>
<dbReference type="InterPro" id="IPR046357">
    <property type="entry name" value="PPIase_dom_sf"/>
</dbReference>
<evidence type="ECO:0000256" key="3">
    <source>
        <dbReference type="ARBA" id="ARBA00013194"/>
    </source>
</evidence>
<comment type="caution">
    <text evidence="10">The sequence shown here is derived from an EMBL/GenBank/DDBJ whole genome shotgun (WGS) entry which is preliminary data.</text>
</comment>
<evidence type="ECO:0000256" key="2">
    <source>
        <dbReference type="ARBA" id="ARBA00007656"/>
    </source>
</evidence>
<accession>A0ABS9NKM2</accession>
<dbReference type="EC" id="5.2.1.8" evidence="3"/>